<evidence type="ECO:0000256" key="6">
    <source>
        <dbReference type="ARBA" id="ARBA00022777"/>
    </source>
</evidence>
<dbReference type="EC" id="2.7.11.22" evidence="2"/>
<dbReference type="PANTHER" id="PTHR24056">
    <property type="entry name" value="CELL DIVISION PROTEIN KINASE"/>
    <property type="match status" value="1"/>
</dbReference>
<keyword evidence="7" id="KW-0067">ATP-binding</keyword>
<keyword evidence="6" id="KW-0418">Kinase</keyword>
<dbReference type="EMBL" id="OVEO01000005">
    <property type="protein sequence ID" value="SPQ95982.1"/>
    <property type="molecule type" value="Genomic_DNA"/>
</dbReference>
<proteinExistence type="inferred from homology"/>
<evidence type="ECO:0000256" key="2">
    <source>
        <dbReference type="ARBA" id="ARBA00012425"/>
    </source>
</evidence>
<dbReference type="SMART" id="SM00220">
    <property type="entry name" value="S_TKc"/>
    <property type="match status" value="1"/>
</dbReference>
<feature type="domain" description="Protein kinase" evidence="14">
    <location>
        <begin position="75"/>
        <end position="353"/>
    </location>
</feature>
<comment type="catalytic activity">
    <reaction evidence="13">
        <text>L-seryl-[protein] + ATP = O-phospho-L-seryl-[protein] + ADP + H(+)</text>
        <dbReference type="Rhea" id="RHEA:17989"/>
        <dbReference type="Rhea" id="RHEA-COMP:9863"/>
        <dbReference type="Rhea" id="RHEA-COMP:11604"/>
        <dbReference type="ChEBI" id="CHEBI:15378"/>
        <dbReference type="ChEBI" id="CHEBI:29999"/>
        <dbReference type="ChEBI" id="CHEBI:30616"/>
        <dbReference type="ChEBI" id="CHEBI:83421"/>
        <dbReference type="ChEBI" id="CHEBI:456216"/>
        <dbReference type="EC" id="2.7.11.22"/>
    </reaction>
</comment>
<protein>
    <recommendedName>
        <fullName evidence="9">Cyclin-dependent kinase 2 homolog</fullName>
        <ecNumber evidence="2">2.7.11.22</ecNumber>
    </recommendedName>
    <alternativeName>
        <fullName evidence="10">Cell division control protein 2 homolog</fullName>
    </alternativeName>
    <alternativeName>
        <fullName evidence="11">cdc2-related kinase 2</fullName>
    </alternativeName>
</protein>
<dbReference type="GO" id="GO:0005634">
    <property type="term" value="C:nucleus"/>
    <property type="evidence" value="ECO:0007669"/>
    <property type="project" value="TreeGrafter"/>
</dbReference>
<dbReference type="PANTHER" id="PTHR24056:SF171">
    <property type="entry name" value="CYCLIN-DEPENDENT KINASE 20"/>
    <property type="match status" value="1"/>
</dbReference>
<keyword evidence="4" id="KW-0808">Transferase</keyword>
<evidence type="ECO:0000256" key="10">
    <source>
        <dbReference type="ARBA" id="ARBA00041902"/>
    </source>
</evidence>
<organism evidence="15 16">
    <name type="scientific">Plasmodiophora brassicae</name>
    <name type="common">Clubroot disease agent</name>
    <dbReference type="NCBI Taxonomy" id="37360"/>
    <lineage>
        <taxon>Eukaryota</taxon>
        <taxon>Sar</taxon>
        <taxon>Rhizaria</taxon>
        <taxon>Endomyxa</taxon>
        <taxon>Phytomyxea</taxon>
        <taxon>Plasmodiophorida</taxon>
        <taxon>Plasmodiophoridae</taxon>
        <taxon>Plasmodiophora</taxon>
    </lineage>
</organism>
<sequence>MIVKFERLSRLNAIGKRMHRLCSDLSSLMPFTLTPTPKYPGVSHSLPVKIGLTLHLLQVDSSRPTMDLEIPYGLLSDERVGGSSRWRGIGLFVKSGREHSARSSERAEQGLPKAVVREIKSLEHLQDDHVVRLFEYFGTGSAVFLALEYMETDLFQLMSRMQRPFFEAEVKTILRMILVGVASIHESNVIHRDIKPSNLLFSSAGRLKIGDFGLSRVHLATAQSYSHQVATRFYRAPELLYGARKYGPGVDMWAVGCVFAEMLNHMPFIVGESDIDQLFRVLRVMGTPNDETWPEAKTLPDYNKIHFSYMPGIALQDILPDASEGALSLLQRFLVLRSTNRISAREALRDDYFFTEPFPVHPARLVALFPSKAPQQRPQFNVDAPADLPLQPGEVDLWEPVQPVIDEEAQFHL</sequence>
<geneLocation type="mitochondrion" evidence="15"/>
<gene>
    <name evidence="15" type="ORF">PLBR_LOCUS3197</name>
</gene>
<name>A0A3P3Y740_PLABS</name>
<evidence type="ECO:0000256" key="7">
    <source>
        <dbReference type="ARBA" id="ARBA00022840"/>
    </source>
</evidence>
<evidence type="ECO:0000313" key="15">
    <source>
        <dbReference type="EMBL" id="SPQ95982.1"/>
    </source>
</evidence>
<accession>A0A3P3Y740</accession>
<comment type="catalytic activity">
    <reaction evidence="12">
        <text>L-threonyl-[protein] + ATP = O-phospho-L-threonyl-[protein] + ADP + H(+)</text>
        <dbReference type="Rhea" id="RHEA:46608"/>
        <dbReference type="Rhea" id="RHEA-COMP:11060"/>
        <dbReference type="Rhea" id="RHEA-COMP:11605"/>
        <dbReference type="ChEBI" id="CHEBI:15378"/>
        <dbReference type="ChEBI" id="CHEBI:30013"/>
        <dbReference type="ChEBI" id="CHEBI:30616"/>
        <dbReference type="ChEBI" id="CHEBI:61977"/>
        <dbReference type="ChEBI" id="CHEBI:456216"/>
        <dbReference type="EC" id="2.7.11.22"/>
    </reaction>
</comment>
<dbReference type="InterPro" id="IPR011009">
    <property type="entry name" value="Kinase-like_dom_sf"/>
</dbReference>
<dbReference type="GO" id="GO:0005524">
    <property type="term" value="F:ATP binding"/>
    <property type="evidence" value="ECO:0007669"/>
    <property type="project" value="UniProtKB-KW"/>
</dbReference>
<dbReference type="Gene3D" id="1.10.510.10">
    <property type="entry name" value="Transferase(Phosphotransferase) domain 1"/>
    <property type="match status" value="1"/>
</dbReference>
<dbReference type="Proteomes" id="UP000290189">
    <property type="component" value="Unassembled WGS sequence"/>
</dbReference>
<keyword evidence="5" id="KW-0547">Nucleotide-binding</keyword>
<evidence type="ECO:0000256" key="4">
    <source>
        <dbReference type="ARBA" id="ARBA00022679"/>
    </source>
</evidence>
<evidence type="ECO:0000256" key="13">
    <source>
        <dbReference type="ARBA" id="ARBA00048367"/>
    </source>
</evidence>
<evidence type="ECO:0000256" key="3">
    <source>
        <dbReference type="ARBA" id="ARBA00022527"/>
    </source>
</evidence>
<keyword evidence="15" id="KW-0496">Mitochondrion</keyword>
<evidence type="ECO:0000256" key="5">
    <source>
        <dbReference type="ARBA" id="ARBA00022741"/>
    </source>
</evidence>
<evidence type="ECO:0000256" key="12">
    <source>
        <dbReference type="ARBA" id="ARBA00047811"/>
    </source>
</evidence>
<dbReference type="PROSITE" id="PS50011">
    <property type="entry name" value="PROTEIN_KINASE_DOM"/>
    <property type="match status" value="1"/>
</dbReference>
<dbReference type="GO" id="GO:0004693">
    <property type="term" value="F:cyclin-dependent protein serine/threonine kinase activity"/>
    <property type="evidence" value="ECO:0007669"/>
    <property type="project" value="UniProtKB-EC"/>
</dbReference>
<keyword evidence="3" id="KW-0723">Serine/threonine-protein kinase</keyword>
<evidence type="ECO:0000256" key="8">
    <source>
        <dbReference type="ARBA" id="ARBA00038543"/>
    </source>
</evidence>
<dbReference type="FunFam" id="1.10.510.10:FF:000624">
    <property type="entry name" value="Mitogen-activated protein kinase"/>
    <property type="match status" value="1"/>
</dbReference>
<evidence type="ECO:0000313" key="16">
    <source>
        <dbReference type="Proteomes" id="UP000290189"/>
    </source>
</evidence>
<evidence type="ECO:0000256" key="1">
    <source>
        <dbReference type="ARBA" id="ARBA00006485"/>
    </source>
</evidence>
<evidence type="ECO:0000259" key="14">
    <source>
        <dbReference type="PROSITE" id="PS50011"/>
    </source>
</evidence>
<dbReference type="InterPro" id="IPR008271">
    <property type="entry name" value="Ser/Thr_kinase_AS"/>
</dbReference>
<dbReference type="InterPro" id="IPR000719">
    <property type="entry name" value="Prot_kinase_dom"/>
</dbReference>
<dbReference type="Gene3D" id="3.30.200.20">
    <property type="entry name" value="Phosphorylase Kinase, domain 1"/>
    <property type="match status" value="1"/>
</dbReference>
<evidence type="ECO:0000256" key="9">
    <source>
        <dbReference type="ARBA" id="ARBA00039612"/>
    </source>
</evidence>
<comment type="similarity">
    <text evidence="1">Belongs to the protein kinase superfamily. CMGC Ser/Thr protein kinase family. CDC2/CDKX subfamily.</text>
</comment>
<dbReference type="PROSITE" id="PS00108">
    <property type="entry name" value="PROTEIN_KINASE_ST"/>
    <property type="match status" value="1"/>
</dbReference>
<dbReference type="InterPro" id="IPR050108">
    <property type="entry name" value="CDK"/>
</dbReference>
<dbReference type="Pfam" id="PF00069">
    <property type="entry name" value="Pkinase"/>
    <property type="match status" value="1"/>
</dbReference>
<dbReference type="AlphaFoldDB" id="A0A3P3Y740"/>
<comment type="subunit">
    <text evidence="8">May form a complex composed of at least the catalytic subunit CRK2 and a cyclin.</text>
</comment>
<reference evidence="15 16" key="1">
    <citation type="submission" date="2018-03" db="EMBL/GenBank/DDBJ databases">
        <authorList>
            <person name="Fogelqvist J."/>
        </authorList>
    </citation>
    <scope>NUCLEOTIDE SEQUENCE [LARGE SCALE GENOMIC DNA]</scope>
</reference>
<evidence type="ECO:0000256" key="11">
    <source>
        <dbReference type="ARBA" id="ARBA00042858"/>
    </source>
</evidence>
<dbReference type="SUPFAM" id="SSF56112">
    <property type="entry name" value="Protein kinase-like (PK-like)"/>
    <property type="match status" value="1"/>
</dbReference>